<comment type="caution">
    <text evidence="2">The sequence shown here is derived from an EMBL/GenBank/DDBJ whole genome shotgun (WGS) entry which is preliminary data.</text>
</comment>
<dbReference type="InterPro" id="IPR047324">
    <property type="entry name" value="LbH_gamma_CA-like"/>
</dbReference>
<evidence type="ECO:0000256" key="1">
    <source>
        <dbReference type="SAM" id="MobiDB-lite"/>
    </source>
</evidence>
<dbReference type="PANTHER" id="PTHR13061:SF29">
    <property type="entry name" value="GAMMA CARBONIC ANHYDRASE-LIKE 1, MITOCHONDRIAL-RELATED"/>
    <property type="match status" value="1"/>
</dbReference>
<accession>A0A917P5D0</accession>
<dbReference type="EMBL" id="BMOE01000001">
    <property type="protein sequence ID" value="GGJ62575.1"/>
    <property type="molecule type" value="Genomic_DNA"/>
</dbReference>
<dbReference type="Proteomes" id="UP000635726">
    <property type="component" value="Unassembled WGS sequence"/>
</dbReference>
<proteinExistence type="predicted"/>
<dbReference type="Gene3D" id="2.160.10.10">
    <property type="entry name" value="Hexapeptide repeat proteins"/>
    <property type="match status" value="1"/>
</dbReference>
<dbReference type="AlphaFoldDB" id="A0A917P5D0"/>
<dbReference type="CDD" id="cd04645">
    <property type="entry name" value="LbH_gamma_CA_like"/>
    <property type="match status" value="1"/>
</dbReference>
<feature type="region of interest" description="Disordered" evidence="1">
    <location>
        <begin position="177"/>
        <end position="203"/>
    </location>
</feature>
<reference evidence="2" key="2">
    <citation type="submission" date="2020-09" db="EMBL/GenBank/DDBJ databases">
        <authorList>
            <person name="Sun Q."/>
            <person name="Ohkuma M."/>
        </authorList>
    </citation>
    <scope>NUCLEOTIDE SEQUENCE</scope>
    <source>
        <strain evidence="2">JCM 14371</strain>
    </source>
</reference>
<reference evidence="2" key="1">
    <citation type="journal article" date="2014" name="Int. J. Syst. Evol. Microbiol.">
        <title>Complete genome sequence of Corynebacterium casei LMG S-19264T (=DSM 44701T), isolated from a smear-ripened cheese.</title>
        <authorList>
            <consortium name="US DOE Joint Genome Institute (JGI-PGF)"/>
            <person name="Walter F."/>
            <person name="Albersmeier A."/>
            <person name="Kalinowski J."/>
            <person name="Ruckert C."/>
        </authorList>
    </citation>
    <scope>NUCLEOTIDE SEQUENCE</scope>
    <source>
        <strain evidence="2">JCM 14371</strain>
    </source>
</reference>
<dbReference type="InterPro" id="IPR011004">
    <property type="entry name" value="Trimer_LpxA-like_sf"/>
</dbReference>
<dbReference type="RefSeq" id="WP_188960457.1">
    <property type="nucleotide sequence ID" value="NZ_BMOE01000001.1"/>
</dbReference>
<protein>
    <submittedName>
        <fullName evidence="2">Gamma carbonic anhydrase family protein</fullName>
    </submittedName>
</protein>
<gene>
    <name evidence="2" type="ORF">GCM10008939_03010</name>
</gene>
<evidence type="ECO:0000313" key="3">
    <source>
        <dbReference type="Proteomes" id="UP000635726"/>
    </source>
</evidence>
<dbReference type="InterPro" id="IPR050484">
    <property type="entry name" value="Transf_Hexapept/Carb_Anhydrase"/>
</dbReference>
<sequence>MPLYALLSDSPLPGSPATDSPSLTQPDLVPHVHTSAFVAPSADLIGRVSVARNASVWFGAVLRGDTEAVTVGEGSNVQDGAVLHADPGFPCTLHAGVTVGHRAIVHGATCGAGSLVGMGAVMLNGSRLGTGAVLGAGALLPEGREVPDGMLAVGVPARVKGPAGAGGHAERYVQNARRFRTELTPVQDGPGPHPAPGSDTEAT</sequence>
<organism evidence="2 3">
    <name type="scientific">Deinococcus aquiradiocola</name>
    <dbReference type="NCBI Taxonomy" id="393059"/>
    <lineage>
        <taxon>Bacteria</taxon>
        <taxon>Thermotogati</taxon>
        <taxon>Deinococcota</taxon>
        <taxon>Deinococci</taxon>
        <taxon>Deinococcales</taxon>
        <taxon>Deinococcaceae</taxon>
        <taxon>Deinococcus</taxon>
    </lineage>
</organism>
<dbReference type="SUPFAM" id="SSF51161">
    <property type="entry name" value="Trimeric LpxA-like enzymes"/>
    <property type="match status" value="1"/>
</dbReference>
<name>A0A917P5D0_9DEIO</name>
<evidence type="ECO:0000313" key="2">
    <source>
        <dbReference type="EMBL" id="GGJ62575.1"/>
    </source>
</evidence>
<keyword evidence="3" id="KW-1185">Reference proteome</keyword>
<dbReference type="PANTHER" id="PTHR13061">
    <property type="entry name" value="DYNACTIN SUBUNIT P25"/>
    <property type="match status" value="1"/>
</dbReference>